<evidence type="ECO:0000313" key="2">
    <source>
        <dbReference type="EMBL" id="UJO22846.1"/>
    </source>
</evidence>
<dbReference type="KEGG" id="ffu:CLAFUR5_11719"/>
<dbReference type="AlphaFoldDB" id="A0A9Q8PI41"/>
<reference evidence="2" key="1">
    <citation type="submission" date="2021-12" db="EMBL/GenBank/DDBJ databases">
        <authorList>
            <person name="Zaccaron A."/>
            <person name="Stergiopoulos I."/>
        </authorList>
    </citation>
    <scope>NUCLEOTIDE SEQUENCE</scope>
    <source>
        <strain evidence="2">Race5_Kim</strain>
    </source>
</reference>
<dbReference type="PROSITE" id="PS51462">
    <property type="entry name" value="NUDIX"/>
    <property type="match status" value="1"/>
</dbReference>
<gene>
    <name evidence="2" type="ORF">CLAFUR5_11719</name>
</gene>
<name>A0A9Q8PI41_PASFU</name>
<dbReference type="EMBL" id="CP090172">
    <property type="protein sequence ID" value="UJO22846.1"/>
    <property type="molecule type" value="Genomic_DNA"/>
</dbReference>
<sequence>MAEARAPTTPTYDFTFDKALEPWNMQQQEWLGRHNLQNSPSRLNGLATACAVFNPQGQILLVQRAAHDSMPNVWELPGGAVDNEDQTILHGAARELWEEAGLVAKHFSHVASEGPDRPPGSVFQNRNKTRTWSRFCFLVEVDDCTAVKLDPNEHQDFVWASEDDVRAQRQGNLLLTITTDSVIVTILEAFRLCEAEGDDS</sequence>
<organism evidence="2 3">
    <name type="scientific">Passalora fulva</name>
    <name type="common">Tomato leaf mold</name>
    <name type="synonym">Cladosporium fulvum</name>
    <dbReference type="NCBI Taxonomy" id="5499"/>
    <lineage>
        <taxon>Eukaryota</taxon>
        <taxon>Fungi</taxon>
        <taxon>Dikarya</taxon>
        <taxon>Ascomycota</taxon>
        <taxon>Pezizomycotina</taxon>
        <taxon>Dothideomycetes</taxon>
        <taxon>Dothideomycetidae</taxon>
        <taxon>Mycosphaerellales</taxon>
        <taxon>Mycosphaerellaceae</taxon>
        <taxon>Fulvia</taxon>
    </lineage>
</organism>
<dbReference type="Pfam" id="PF00293">
    <property type="entry name" value="NUDIX"/>
    <property type="match status" value="1"/>
</dbReference>
<dbReference type="InterPro" id="IPR015797">
    <property type="entry name" value="NUDIX_hydrolase-like_dom_sf"/>
</dbReference>
<dbReference type="Proteomes" id="UP000756132">
    <property type="component" value="Chromosome 10"/>
</dbReference>
<accession>A0A9Q8PI41</accession>
<dbReference type="OrthoDB" id="276276at2759"/>
<dbReference type="Gene3D" id="3.90.79.10">
    <property type="entry name" value="Nucleoside Triphosphate Pyrophosphohydrolase"/>
    <property type="match status" value="1"/>
</dbReference>
<feature type="domain" description="Nudix hydrolase" evidence="1">
    <location>
        <begin position="43"/>
        <end position="189"/>
    </location>
</feature>
<dbReference type="InterPro" id="IPR000086">
    <property type="entry name" value="NUDIX_hydrolase_dom"/>
</dbReference>
<reference evidence="2" key="2">
    <citation type="journal article" date="2022" name="Microb. Genom.">
        <title>A chromosome-scale genome assembly of the tomato pathogen Cladosporium fulvum reveals a compartmentalized genome architecture and the presence of a dispensable chromosome.</title>
        <authorList>
            <person name="Zaccaron A.Z."/>
            <person name="Chen L.H."/>
            <person name="Samaras A."/>
            <person name="Stergiopoulos I."/>
        </authorList>
    </citation>
    <scope>NUCLEOTIDE SEQUENCE</scope>
    <source>
        <strain evidence="2">Race5_Kim</strain>
    </source>
</reference>
<protein>
    <recommendedName>
        <fullName evidence="1">Nudix hydrolase domain-containing protein</fullName>
    </recommendedName>
</protein>
<dbReference type="PANTHER" id="PTHR43736">
    <property type="entry name" value="ADP-RIBOSE PYROPHOSPHATASE"/>
    <property type="match status" value="1"/>
</dbReference>
<dbReference type="PANTHER" id="PTHR43736:SF1">
    <property type="entry name" value="DIHYDRONEOPTERIN TRIPHOSPHATE DIPHOSPHATASE"/>
    <property type="match status" value="1"/>
</dbReference>
<proteinExistence type="predicted"/>
<dbReference type="CDD" id="cd02883">
    <property type="entry name" value="NUDIX_Hydrolase"/>
    <property type="match status" value="1"/>
</dbReference>
<dbReference type="RefSeq" id="XP_047767212.1">
    <property type="nucleotide sequence ID" value="XM_047910867.1"/>
</dbReference>
<evidence type="ECO:0000259" key="1">
    <source>
        <dbReference type="PROSITE" id="PS51462"/>
    </source>
</evidence>
<keyword evidence="3" id="KW-1185">Reference proteome</keyword>
<evidence type="ECO:0000313" key="3">
    <source>
        <dbReference type="Proteomes" id="UP000756132"/>
    </source>
</evidence>
<dbReference type="SUPFAM" id="SSF55811">
    <property type="entry name" value="Nudix"/>
    <property type="match status" value="1"/>
</dbReference>
<dbReference type="GeneID" id="71991597"/>
<dbReference type="OMA" id="EHQDYVW"/>